<gene>
    <name evidence="1" type="ORF">PFRI_40240</name>
</gene>
<dbReference type="Gene3D" id="3.30.530.20">
    <property type="match status" value="1"/>
</dbReference>
<proteinExistence type="predicted"/>
<dbReference type="SUPFAM" id="SSF55961">
    <property type="entry name" value="Bet v1-like"/>
    <property type="match status" value="1"/>
</dbReference>
<dbReference type="AlphaFoldDB" id="A0A1L9NRA8"/>
<dbReference type="Proteomes" id="UP000184514">
    <property type="component" value="Unassembled WGS sequence"/>
</dbReference>
<dbReference type="CDD" id="cd07818">
    <property type="entry name" value="SRPBCC_1"/>
    <property type="match status" value="1"/>
</dbReference>
<name>A0A1L9NRA8_9RHOB</name>
<evidence type="ECO:0000313" key="1">
    <source>
        <dbReference type="EMBL" id="OJI91753.1"/>
    </source>
</evidence>
<dbReference type="InterPro" id="IPR019587">
    <property type="entry name" value="Polyketide_cyclase/dehydratase"/>
</dbReference>
<accession>A0A1L9NRA8</accession>
<keyword evidence="2" id="KW-1185">Reference proteome</keyword>
<organism evidence="1 2">
    <name type="scientific">Planktotalea frisia</name>
    <dbReference type="NCBI Taxonomy" id="696762"/>
    <lineage>
        <taxon>Bacteria</taxon>
        <taxon>Pseudomonadati</taxon>
        <taxon>Pseudomonadota</taxon>
        <taxon>Alphaproteobacteria</taxon>
        <taxon>Rhodobacterales</taxon>
        <taxon>Paracoccaceae</taxon>
        <taxon>Planktotalea</taxon>
    </lineage>
</organism>
<evidence type="ECO:0000313" key="2">
    <source>
        <dbReference type="Proteomes" id="UP000184514"/>
    </source>
</evidence>
<reference evidence="1 2" key="1">
    <citation type="submission" date="2016-10" db="EMBL/GenBank/DDBJ databases">
        <title>Genome sequence of Planktotalea frisia SH6-1.</title>
        <authorList>
            <person name="Poehlein A."/>
            <person name="Bakenhus I."/>
            <person name="Voget S."/>
            <person name="Brinkhoff T."/>
            <person name="Simon M."/>
        </authorList>
    </citation>
    <scope>NUCLEOTIDE SEQUENCE [LARGE SCALE GENOMIC DNA]</scope>
    <source>
        <strain evidence="1 2">SH6-1</strain>
    </source>
</reference>
<dbReference type="STRING" id="696762.PFRI_40240"/>
<dbReference type="EMBL" id="MLCB01000220">
    <property type="protein sequence ID" value="OJI91753.1"/>
    <property type="molecule type" value="Genomic_DNA"/>
</dbReference>
<dbReference type="InterPro" id="IPR023393">
    <property type="entry name" value="START-like_dom_sf"/>
</dbReference>
<comment type="caution">
    <text evidence="1">The sequence shown here is derived from an EMBL/GenBank/DDBJ whole genome shotgun (WGS) entry which is preliminary data.</text>
</comment>
<dbReference type="RefSeq" id="WP_072632489.1">
    <property type="nucleotide sequence ID" value="NZ_MLCB01000220.1"/>
</dbReference>
<dbReference type="Pfam" id="PF10604">
    <property type="entry name" value="Polyketide_cyc2"/>
    <property type="match status" value="1"/>
</dbReference>
<sequence>MTILTTAAIGAGVIAATLLATQLLPRDVTVLRTAQVQASPSEVIALLASNEGYQKINPYKDSDENLKITLFGPTSGVGSGFHFEGKDGKGSQTVARVTDRSITFNIDMGAMGQPKQIVEVRPSAGGSAVEWRMEADLGRNPIARIFGLFMDRMIGKTLDQGLTNLNTAA</sequence>
<protein>
    <submittedName>
        <fullName evidence="1">Polyketide cyclase / dehydrase and lipid transport</fullName>
    </submittedName>
</protein>